<sequence>MGGRNPLGIIIIQVAHKMHSRCAMMSHHGHCNHHNGFASLGLVRGVDPKDICFPFEHEVDLRLIELRDPHIVTATEVVGPPTGLHRSQILRQAKTPPKENFP</sequence>
<evidence type="ECO:0000256" key="1">
    <source>
        <dbReference type="SAM" id="MobiDB-lite"/>
    </source>
</evidence>
<feature type="region of interest" description="Disordered" evidence="1">
    <location>
        <begin position="82"/>
        <end position="102"/>
    </location>
</feature>
<organism evidence="2 3">
    <name type="scientific">Araneus ventricosus</name>
    <name type="common">Orbweaver spider</name>
    <name type="synonym">Epeira ventricosa</name>
    <dbReference type="NCBI Taxonomy" id="182803"/>
    <lineage>
        <taxon>Eukaryota</taxon>
        <taxon>Metazoa</taxon>
        <taxon>Ecdysozoa</taxon>
        <taxon>Arthropoda</taxon>
        <taxon>Chelicerata</taxon>
        <taxon>Arachnida</taxon>
        <taxon>Araneae</taxon>
        <taxon>Araneomorphae</taxon>
        <taxon>Entelegynae</taxon>
        <taxon>Araneoidea</taxon>
        <taxon>Araneidae</taxon>
        <taxon>Araneus</taxon>
    </lineage>
</organism>
<protein>
    <submittedName>
        <fullName evidence="2">Uncharacterized protein</fullName>
    </submittedName>
</protein>
<accession>A0A4Y2X667</accession>
<evidence type="ECO:0000313" key="3">
    <source>
        <dbReference type="Proteomes" id="UP000499080"/>
    </source>
</evidence>
<keyword evidence="3" id="KW-1185">Reference proteome</keyword>
<proteinExistence type="predicted"/>
<reference evidence="2 3" key="1">
    <citation type="journal article" date="2019" name="Sci. Rep.">
        <title>Orb-weaving spider Araneus ventricosus genome elucidates the spidroin gene catalogue.</title>
        <authorList>
            <person name="Kono N."/>
            <person name="Nakamura H."/>
            <person name="Ohtoshi R."/>
            <person name="Moran D.A.P."/>
            <person name="Shinohara A."/>
            <person name="Yoshida Y."/>
            <person name="Fujiwara M."/>
            <person name="Mori M."/>
            <person name="Tomita M."/>
            <person name="Arakawa K."/>
        </authorList>
    </citation>
    <scope>NUCLEOTIDE SEQUENCE [LARGE SCALE GENOMIC DNA]</scope>
</reference>
<evidence type="ECO:0000313" key="2">
    <source>
        <dbReference type="EMBL" id="GBO44658.1"/>
    </source>
</evidence>
<gene>
    <name evidence="2" type="ORF">AVEN_239019_1</name>
</gene>
<name>A0A4Y2X667_ARAVE</name>
<dbReference type="Proteomes" id="UP000499080">
    <property type="component" value="Unassembled WGS sequence"/>
</dbReference>
<dbReference type="EMBL" id="BGPR01071475">
    <property type="protein sequence ID" value="GBO44658.1"/>
    <property type="molecule type" value="Genomic_DNA"/>
</dbReference>
<dbReference type="AlphaFoldDB" id="A0A4Y2X667"/>
<comment type="caution">
    <text evidence="2">The sequence shown here is derived from an EMBL/GenBank/DDBJ whole genome shotgun (WGS) entry which is preliminary data.</text>
</comment>